<dbReference type="GeneID" id="111350810"/>
<dbReference type="Proteomes" id="UP000301870">
    <property type="component" value="Chromosome 12"/>
</dbReference>
<keyword evidence="2" id="KW-1185">Reference proteome</keyword>
<accession>A0A9J7DYX2</accession>
<dbReference type="AlphaFoldDB" id="A0A9J7DYX2"/>
<dbReference type="Pfam" id="PF18701">
    <property type="entry name" value="DUF5641"/>
    <property type="match status" value="1"/>
</dbReference>
<dbReference type="PANTHER" id="PTHR47331">
    <property type="entry name" value="PHD-TYPE DOMAIN-CONTAINING PROTEIN"/>
    <property type="match status" value="1"/>
</dbReference>
<protein>
    <submittedName>
        <fullName evidence="3">Uncharacterized protein LOC111350810 isoform X2</fullName>
    </submittedName>
</protein>
<sequence length="164" mass="18963">MIYRLKLKCLPTMPSLRLLSVRTLTASSSVWWHSRAACSVLRTTVSGRRLASRMLTQVTETNITRLDRWKRIQFIRQHFWNRFHIEYISLLQAKSKWFHSRGEVKPGSLVLIKDKTAPPLLWSLGRVTMTYPGVDGVTRVAEIKTKKGTIRRGFNSICPLPIQD</sequence>
<name>A0A9J7DYX2_SPOLT</name>
<reference evidence="3" key="1">
    <citation type="submission" date="2025-08" db="UniProtKB">
        <authorList>
            <consortium name="RefSeq"/>
        </authorList>
    </citation>
    <scope>IDENTIFICATION</scope>
    <source>
        <strain evidence="3">Ishihara</strain>
        <tissue evidence="3">Whole body</tissue>
    </source>
</reference>
<dbReference type="RefSeq" id="XP_022818274.1">
    <property type="nucleotide sequence ID" value="XM_022962506.1"/>
</dbReference>
<organism evidence="2 3">
    <name type="scientific">Spodoptera litura</name>
    <name type="common">Asian cotton leafworm</name>
    <dbReference type="NCBI Taxonomy" id="69820"/>
    <lineage>
        <taxon>Eukaryota</taxon>
        <taxon>Metazoa</taxon>
        <taxon>Ecdysozoa</taxon>
        <taxon>Arthropoda</taxon>
        <taxon>Hexapoda</taxon>
        <taxon>Insecta</taxon>
        <taxon>Pterygota</taxon>
        <taxon>Neoptera</taxon>
        <taxon>Endopterygota</taxon>
        <taxon>Lepidoptera</taxon>
        <taxon>Glossata</taxon>
        <taxon>Ditrysia</taxon>
        <taxon>Noctuoidea</taxon>
        <taxon>Noctuidae</taxon>
        <taxon>Amphipyrinae</taxon>
        <taxon>Spodoptera</taxon>
    </lineage>
</organism>
<proteinExistence type="predicted"/>
<feature type="domain" description="DUF5641" evidence="1">
    <location>
        <begin position="67"/>
        <end position="160"/>
    </location>
</feature>
<gene>
    <name evidence="3" type="primary">LOC111350810</name>
</gene>
<evidence type="ECO:0000313" key="3">
    <source>
        <dbReference type="RefSeq" id="XP_022818274.1"/>
    </source>
</evidence>
<evidence type="ECO:0000313" key="2">
    <source>
        <dbReference type="Proteomes" id="UP000301870"/>
    </source>
</evidence>
<evidence type="ECO:0000259" key="1">
    <source>
        <dbReference type="Pfam" id="PF18701"/>
    </source>
</evidence>
<dbReference type="InterPro" id="IPR040676">
    <property type="entry name" value="DUF5641"/>
</dbReference>